<dbReference type="AlphaFoldDB" id="A0A0P7C8M8"/>
<dbReference type="OrthoDB" id="1163349at2"/>
<evidence type="ECO:0000313" key="2">
    <source>
        <dbReference type="Proteomes" id="UP000050454"/>
    </source>
</evidence>
<dbReference type="RefSeq" id="WP_055147432.1">
    <property type="nucleotide sequence ID" value="NZ_CAKZPM010000032.1"/>
</dbReference>
<protein>
    <recommendedName>
        <fullName evidence="3">Restriction endonuclease type IV Mrr domain-containing protein</fullName>
    </recommendedName>
</protein>
<reference evidence="1 2" key="1">
    <citation type="submission" date="2015-07" db="EMBL/GenBank/DDBJ databases">
        <title>The draft genome sequence of Leadbetterella sp. JN14-9.</title>
        <authorList>
            <person name="Liu Y."/>
            <person name="Du J."/>
            <person name="Shao Z."/>
        </authorList>
    </citation>
    <scope>NUCLEOTIDE SEQUENCE [LARGE SCALE GENOMIC DNA]</scope>
    <source>
        <strain evidence="1 2">JN14-9</strain>
    </source>
</reference>
<sequence length="118" mass="13351">MDKTKHIEKTIAWAQKNGFDNIKADIEGYDQPFAYERAADQQKFTPDVTGVSYSKKCFFEVTLKALDSQNSITKLTLLNELAKIKNSRLYLMAPTGNLKYAKEILETASLTNAEVVRI</sequence>
<keyword evidence="2" id="KW-1185">Reference proteome</keyword>
<accession>A0A0P7C8M8</accession>
<dbReference type="STRING" id="1605367.AFM12_09985"/>
<dbReference type="Proteomes" id="UP000050454">
    <property type="component" value="Unassembled WGS sequence"/>
</dbReference>
<evidence type="ECO:0008006" key="3">
    <source>
        <dbReference type="Google" id="ProtNLM"/>
    </source>
</evidence>
<gene>
    <name evidence="1" type="ORF">AFM12_09985</name>
</gene>
<comment type="caution">
    <text evidence="1">The sequence shown here is derived from an EMBL/GenBank/DDBJ whole genome shotgun (WGS) entry which is preliminary data.</text>
</comment>
<organism evidence="1 2">
    <name type="scientific">Jiulongibacter sediminis</name>
    <dbReference type="NCBI Taxonomy" id="1605367"/>
    <lineage>
        <taxon>Bacteria</taxon>
        <taxon>Pseudomonadati</taxon>
        <taxon>Bacteroidota</taxon>
        <taxon>Cytophagia</taxon>
        <taxon>Cytophagales</taxon>
        <taxon>Leadbetterellaceae</taxon>
        <taxon>Jiulongibacter</taxon>
    </lineage>
</organism>
<dbReference type="EMBL" id="LGTQ01000006">
    <property type="protein sequence ID" value="KPM48879.1"/>
    <property type="molecule type" value="Genomic_DNA"/>
</dbReference>
<name>A0A0P7C8M8_9BACT</name>
<evidence type="ECO:0000313" key="1">
    <source>
        <dbReference type="EMBL" id="KPM48879.1"/>
    </source>
</evidence>
<proteinExistence type="predicted"/>